<feature type="coiled-coil region" evidence="11">
    <location>
        <begin position="123"/>
        <end position="150"/>
    </location>
</feature>
<dbReference type="InterPro" id="IPR019734">
    <property type="entry name" value="TPR_rpt"/>
</dbReference>
<dbReference type="PANTHER" id="PTHR11246:SF1">
    <property type="entry name" value="PRE-MRNA-PROCESSING FACTOR 6"/>
    <property type="match status" value="1"/>
</dbReference>
<keyword evidence="3" id="KW-0507">mRNA processing</keyword>
<dbReference type="GO" id="GO:0071013">
    <property type="term" value="C:catalytic step 2 spliceosome"/>
    <property type="evidence" value="ECO:0007669"/>
    <property type="project" value="TreeGrafter"/>
</dbReference>
<feature type="region of interest" description="Disordered" evidence="12">
    <location>
        <begin position="214"/>
        <end position="237"/>
    </location>
</feature>
<keyword evidence="11" id="KW-0175">Coiled coil</keyword>
<keyword evidence="6" id="KW-0539">Nucleus</keyword>
<dbReference type="InterPro" id="IPR045075">
    <property type="entry name" value="Syf1-like"/>
</dbReference>
<feature type="compositionally biased region" description="Acidic residues" evidence="12">
    <location>
        <begin position="68"/>
        <end position="84"/>
    </location>
</feature>
<dbReference type="Gene3D" id="1.25.40.10">
    <property type="entry name" value="Tetratricopeptide repeat domain"/>
    <property type="match status" value="4"/>
</dbReference>
<proteinExistence type="predicted"/>
<evidence type="ECO:0000313" key="15">
    <source>
        <dbReference type="WBParaSite" id="BXY_0989000.1"/>
    </source>
</evidence>
<accession>A0A1I7SA43</accession>
<evidence type="ECO:0000256" key="8">
    <source>
        <dbReference type="ARBA" id="ARBA00032140"/>
    </source>
</evidence>
<keyword evidence="5" id="KW-0508">mRNA splicing</keyword>
<organism evidence="14 15">
    <name type="scientific">Bursaphelenchus xylophilus</name>
    <name type="common">Pinewood nematode worm</name>
    <name type="synonym">Aphelenchoides xylophilus</name>
    <dbReference type="NCBI Taxonomy" id="6326"/>
    <lineage>
        <taxon>Eukaryota</taxon>
        <taxon>Metazoa</taxon>
        <taxon>Ecdysozoa</taxon>
        <taxon>Nematoda</taxon>
        <taxon>Chromadorea</taxon>
        <taxon>Rhabditida</taxon>
        <taxon>Tylenchina</taxon>
        <taxon>Tylenchomorpha</taxon>
        <taxon>Aphelenchoidea</taxon>
        <taxon>Aphelenchoididae</taxon>
        <taxon>Bursaphelenchus</taxon>
    </lineage>
</organism>
<comment type="function">
    <text evidence="9">Involved in pre-mRNA splicing as component of the U4/U6-U5 tri-snRNP complex, one of the building blocks of the spliceosome. Enhances dihydrotestosterone-induced transactivation activity of AR, as well as dexamethasone-induced transactivation activity of NR3C1, but does not affect estrogen-induced transactivation.</text>
</comment>
<evidence type="ECO:0000256" key="10">
    <source>
        <dbReference type="PROSITE-ProRule" id="PRU00339"/>
    </source>
</evidence>
<evidence type="ECO:0000256" key="6">
    <source>
        <dbReference type="ARBA" id="ARBA00023242"/>
    </source>
</evidence>
<dbReference type="InterPro" id="IPR010491">
    <property type="entry name" value="PRP1_N"/>
</dbReference>
<dbReference type="FunFam" id="1.25.40.10:FF:000058">
    <property type="entry name" value="Pre-mRNA processing factor 6"/>
    <property type="match status" value="1"/>
</dbReference>
<dbReference type="SMART" id="SM00028">
    <property type="entry name" value="TPR"/>
    <property type="match status" value="4"/>
</dbReference>
<dbReference type="Proteomes" id="UP000095284">
    <property type="component" value="Unplaced"/>
</dbReference>
<dbReference type="PROSITE" id="PS50005">
    <property type="entry name" value="TPR"/>
    <property type="match status" value="1"/>
</dbReference>
<evidence type="ECO:0000259" key="13">
    <source>
        <dbReference type="Pfam" id="PF06424"/>
    </source>
</evidence>
<evidence type="ECO:0000256" key="4">
    <source>
        <dbReference type="ARBA" id="ARBA00022737"/>
    </source>
</evidence>
<feature type="domain" description="PRP1 splicing factor N-terminal" evidence="13">
    <location>
        <begin position="22"/>
        <end position="171"/>
    </location>
</feature>
<evidence type="ECO:0000256" key="3">
    <source>
        <dbReference type="ARBA" id="ARBA00022664"/>
    </source>
</evidence>
<evidence type="ECO:0000256" key="9">
    <source>
        <dbReference type="ARBA" id="ARBA00046247"/>
    </source>
</evidence>
<feature type="region of interest" description="Disordered" evidence="12">
    <location>
        <begin position="35"/>
        <end position="104"/>
    </location>
</feature>
<dbReference type="Pfam" id="PF06424">
    <property type="entry name" value="PRP1_N"/>
    <property type="match status" value="1"/>
</dbReference>
<dbReference type="AlphaFoldDB" id="A0A1I7SA43"/>
<evidence type="ECO:0000256" key="5">
    <source>
        <dbReference type="ARBA" id="ARBA00023187"/>
    </source>
</evidence>
<dbReference type="SMART" id="SM00386">
    <property type="entry name" value="HAT"/>
    <property type="match status" value="13"/>
</dbReference>
<sequence length="1085" mass="122345">MATTIPGSLVNKTKKHFMGMPAPAGYVAGIGRGATGFTTRSDIGPAKDAGESLPDAPGGPPAKKPKETDDEPEDLNDANFDDFEGYGGSLFSKDPYDKEDEEADEVYYQVDCRQDERRKAYREKKLKEQIDAYRKERPKIQQQFSDLKRQLSAVTEDEWAAIPEVGDSRNKAKRNPRAEKYTAVSDSLIASAMSFGQISSVLDQDVQSGIASTTSGFRSTVGGMKTPGLATPAGTRTSTDLDLQKIGQARKGIMDIRLKGKYSSEIRDQFIERARLGQKPEWLAKAEEEHATQKPAEDSDEEDALQGLFGLQKSASKYIGRPATLPKAYLQSSKLPDPTMANRKEGNKIKVVLFHPTEPVLVTANTSGHVQLYRVARSPTDLQKPTESPFLQEIRVKRFKVSDSVTGQTVVNPQSYLTDLQSINPANGIDVSDVKKARSLFKSIRDSNPNHPPAWIASANLESAVGKMQAARNLIMEGCEKNQDSEELWLTAVRLHPPDQAKLIVSNAVNHLPTSVPIWLAAAGLETELKLKKKVLRKGLARVPKSVKLWKAAIDLETDEEEAKKLLTRAVECCSSSTDLWLALARLETYENARKVLNKARENIPTDRQIWISAAKLEETKGQVEMIEKLMERALISLRANQVEITRKQWFEDAIDAEKSGCPLTANAIIKHVMGVGVEEEDKKTTWLEDAEFFTNQQAFECARSIYGFMLTEFAEKKSVWLEAVVFEKEHGTPESYENLLKKAVEKCPKAEVLWLRYAKARWQQDDVAGARQILSEAFQKNPNSENVWMAAVKLESETNNYEAARKLLTKARTMAPSPRFWLKSARLEWCLEDLAAAEELLKEGIQKYPDFEKFFLMLGQLYEQQKRFDEARKAFTTGTRRCPNSIINWLLLIRFEESQNVAVKARSDLDMARLKNPANELLWLEAIRLEYRAGKKDLAQSILAKALRECENSGILHAEAIYLATKHQRRSVSIQALEKCPESPHVLLAVSKMMWAERKIAKAREWFQRALKMDRDLGDIWAFYYKFEVIQGTSDQQLKVLEDCKLAEPRHGELWQKVSKDIKNWRMTTEQILLTVAASVDIPR</sequence>
<name>A0A1I7SA43_BURXY</name>
<dbReference type="WBParaSite" id="BXY_0989000.1">
    <property type="protein sequence ID" value="BXY_0989000.1"/>
    <property type="gene ID" value="BXY_0989000"/>
</dbReference>
<feature type="repeat" description="TPR" evidence="10">
    <location>
        <begin position="853"/>
        <end position="886"/>
    </location>
</feature>
<evidence type="ECO:0000313" key="14">
    <source>
        <dbReference type="Proteomes" id="UP000095284"/>
    </source>
</evidence>
<reference evidence="15" key="1">
    <citation type="submission" date="2016-11" db="UniProtKB">
        <authorList>
            <consortium name="WormBaseParasite"/>
        </authorList>
    </citation>
    <scope>IDENTIFICATION</scope>
</reference>
<dbReference type="InterPro" id="IPR011990">
    <property type="entry name" value="TPR-like_helical_dom_sf"/>
</dbReference>
<dbReference type="GO" id="GO:0046540">
    <property type="term" value="C:U4/U6 x U5 tri-snRNP complex"/>
    <property type="evidence" value="ECO:0007669"/>
    <property type="project" value="TreeGrafter"/>
</dbReference>
<keyword evidence="4" id="KW-0677">Repeat</keyword>
<evidence type="ECO:0000256" key="2">
    <source>
        <dbReference type="ARBA" id="ARBA00020235"/>
    </source>
</evidence>
<protein>
    <recommendedName>
        <fullName evidence="2">Pre-mRNA-processing factor 6</fullName>
    </recommendedName>
    <alternativeName>
        <fullName evidence="8">PRP6 homolog</fullName>
    </alternativeName>
    <alternativeName>
        <fullName evidence="7">U5 snRNP-associated 102 kDa protein</fullName>
    </alternativeName>
</protein>
<dbReference type="GO" id="GO:0000244">
    <property type="term" value="P:spliceosomal tri-snRNP complex assembly"/>
    <property type="evidence" value="ECO:0007669"/>
    <property type="project" value="TreeGrafter"/>
</dbReference>
<dbReference type="PANTHER" id="PTHR11246">
    <property type="entry name" value="PRE-MRNA SPLICING FACTOR"/>
    <property type="match status" value="1"/>
</dbReference>
<dbReference type="eggNOG" id="KOG0495">
    <property type="taxonomic scope" value="Eukaryota"/>
</dbReference>
<evidence type="ECO:0000256" key="1">
    <source>
        <dbReference type="ARBA" id="ARBA00004123"/>
    </source>
</evidence>
<dbReference type="Gene3D" id="2.130.10.10">
    <property type="entry name" value="YVTN repeat-like/Quinoprotein amine dehydrogenase"/>
    <property type="match status" value="1"/>
</dbReference>
<dbReference type="InterPro" id="IPR003107">
    <property type="entry name" value="HAT"/>
</dbReference>
<comment type="subcellular location">
    <subcellularLocation>
        <location evidence="1">Nucleus</location>
    </subcellularLocation>
</comment>
<evidence type="ECO:0000256" key="12">
    <source>
        <dbReference type="SAM" id="MobiDB-lite"/>
    </source>
</evidence>
<dbReference type="InterPro" id="IPR015943">
    <property type="entry name" value="WD40/YVTN_repeat-like_dom_sf"/>
</dbReference>
<dbReference type="SUPFAM" id="SSF48452">
    <property type="entry name" value="TPR-like"/>
    <property type="match status" value="3"/>
</dbReference>
<dbReference type="Pfam" id="PF14559">
    <property type="entry name" value="TPR_19"/>
    <property type="match status" value="2"/>
</dbReference>
<evidence type="ECO:0000256" key="11">
    <source>
        <dbReference type="SAM" id="Coils"/>
    </source>
</evidence>
<keyword evidence="10" id="KW-0802">TPR repeat</keyword>
<evidence type="ECO:0000256" key="7">
    <source>
        <dbReference type="ARBA" id="ARBA00031070"/>
    </source>
</evidence>